<dbReference type="EMBL" id="WKJM01000011">
    <property type="protein sequence ID" value="MRX09002.1"/>
    <property type="molecule type" value="Genomic_DNA"/>
</dbReference>
<dbReference type="AlphaFoldDB" id="A0A6L5QI96"/>
<dbReference type="Pfam" id="PF07494">
    <property type="entry name" value="Reg_prop"/>
    <property type="match status" value="1"/>
</dbReference>
<sequence>MTTARASLLLHAAVAALSGLLWCTPPMALAQQPSPRLLEQFTHTAWGALDNAPVDILNVAQTSDGWLWLAAGTGLYRFDGKRYERVDNVEGHPLLSSSVRTLYAPPEGGLWVGYRVGGGISHFQRGQARHFAAGQGLPGGAITSIARGPDGVLWVAARDGLARLDGDHFVT</sequence>
<keyword evidence="3" id="KW-1185">Reference proteome</keyword>
<name>A0A6L5QI96_9BURK</name>
<evidence type="ECO:0000313" key="3">
    <source>
        <dbReference type="Proteomes" id="UP000481037"/>
    </source>
</evidence>
<keyword evidence="1" id="KW-0732">Signal</keyword>
<protein>
    <submittedName>
        <fullName evidence="2">Two-component system sensor protein</fullName>
    </submittedName>
</protein>
<dbReference type="SUPFAM" id="SSF63829">
    <property type="entry name" value="Calcium-dependent phosphotriesterase"/>
    <property type="match status" value="1"/>
</dbReference>
<feature type="signal peptide" evidence="1">
    <location>
        <begin position="1"/>
        <end position="30"/>
    </location>
</feature>
<proteinExistence type="predicted"/>
<organism evidence="2 3">
    <name type="scientific">Duganella alba</name>
    <dbReference type="NCBI Taxonomy" id="2666081"/>
    <lineage>
        <taxon>Bacteria</taxon>
        <taxon>Pseudomonadati</taxon>
        <taxon>Pseudomonadota</taxon>
        <taxon>Betaproteobacteria</taxon>
        <taxon>Burkholderiales</taxon>
        <taxon>Oxalobacteraceae</taxon>
        <taxon>Telluria group</taxon>
        <taxon>Duganella</taxon>
    </lineage>
</organism>
<dbReference type="InterPro" id="IPR015943">
    <property type="entry name" value="WD40/YVTN_repeat-like_dom_sf"/>
</dbReference>
<comment type="caution">
    <text evidence="2">The sequence shown here is derived from an EMBL/GenBank/DDBJ whole genome shotgun (WGS) entry which is preliminary data.</text>
</comment>
<accession>A0A6L5QI96</accession>
<dbReference type="RefSeq" id="WP_308494137.1">
    <property type="nucleotide sequence ID" value="NZ_WKJM01000011.1"/>
</dbReference>
<reference evidence="2 3" key="1">
    <citation type="submission" date="2019-11" db="EMBL/GenBank/DDBJ databases">
        <title>Novel species isolated from a subtropical stream in China.</title>
        <authorList>
            <person name="Lu H."/>
        </authorList>
    </citation>
    <scope>NUCLEOTIDE SEQUENCE [LARGE SCALE GENOMIC DNA]</scope>
    <source>
        <strain evidence="2 3">FT25W</strain>
    </source>
</reference>
<feature type="non-terminal residue" evidence="2">
    <location>
        <position position="171"/>
    </location>
</feature>
<evidence type="ECO:0000256" key="1">
    <source>
        <dbReference type="SAM" id="SignalP"/>
    </source>
</evidence>
<gene>
    <name evidence="2" type="ORF">GJ697_14265</name>
</gene>
<dbReference type="Proteomes" id="UP000481037">
    <property type="component" value="Unassembled WGS sequence"/>
</dbReference>
<dbReference type="InterPro" id="IPR011110">
    <property type="entry name" value="Reg_prop"/>
</dbReference>
<feature type="chain" id="PRO_5026655064" evidence="1">
    <location>
        <begin position="31"/>
        <end position="171"/>
    </location>
</feature>
<dbReference type="Gene3D" id="2.130.10.10">
    <property type="entry name" value="YVTN repeat-like/Quinoprotein amine dehydrogenase"/>
    <property type="match status" value="1"/>
</dbReference>
<evidence type="ECO:0000313" key="2">
    <source>
        <dbReference type="EMBL" id="MRX09002.1"/>
    </source>
</evidence>